<dbReference type="Proteomes" id="UP000284416">
    <property type="component" value="Unassembled WGS sequence"/>
</dbReference>
<sequence>MCYSNGILHRYDNCNKGGYYVKIVFASTPGQEEEIHELIHYFYSNVLPMYFTDKEIKGFLRRGVLHKDSTADSFGTLRDAFYVMASLQTLISILEEPLPNDHYRALFLKNAEHLRYYGLRFPFEYDSFISVQKNAKPLFSMYTPAANQLLV</sequence>
<name>A0A417YKX6_9BACI</name>
<organism evidence="1 2">
    <name type="scientific">Neobacillus notoginsengisoli</name>
    <dbReference type="NCBI Taxonomy" id="1578198"/>
    <lineage>
        <taxon>Bacteria</taxon>
        <taxon>Bacillati</taxon>
        <taxon>Bacillota</taxon>
        <taxon>Bacilli</taxon>
        <taxon>Bacillales</taxon>
        <taxon>Bacillaceae</taxon>
        <taxon>Neobacillus</taxon>
    </lineage>
</organism>
<gene>
    <name evidence="1" type="ORF">D1B31_19690</name>
</gene>
<proteinExistence type="predicted"/>
<keyword evidence="2" id="KW-1185">Reference proteome</keyword>
<dbReference type="Pfam" id="PF17326">
    <property type="entry name" value="DUF5365"/>
    <property type="match status" value="1"/>
</dbReference>
<dbReference type="InterPro" id="IPR020355">
    <property type="entry name" value="Uncharacterised_YhcU"/>
</dbReference>
<evidence type="ECO:0000313" key="2">
    <source>
        <dbReference type="Proteomes" id="UP000284416"/>
    </source>
</evidence>
<dbReference type="EMBL" id="QWEG01000015">
    <property type="protein sequence ID" value="RHW34127.1"/>
    <property type="molecule type" value="Genomic_DNA"/>
</dbReference>
<reference evidence="1 2" key="1">
    <citation type="journal article" date="2017" name="Int. J. Syst. Evol. Microbiol.">
        <title>Bacillus notoginsengisoli sp. nov., a novel bacterium isolated from the rhizosphere of Panax notoginseng.</title>
        <authorList>
            <person name="Zhang M.Y."/>
            <person name="Cheng J."/>
            <person name="Cai Y."/>
            <person name="Zhang T.Y."/>
            <person name="Wu Y.Y."/>
            <person name="Manikprabhu D."/>
            <person name="Li W.J."/>
            <person name="Zhang Y.X."/>
        </authorList>
    </citation>
    <scope>NUCLEOTIDE SEQUENCE [LARGE SCALE GENOMIC DNA]</scope>
    <source>
        <strain evidence="1 2">JCM 30743</strain>
    </source>
</reference>
<dbReference type="OrthoDB" id="2966549at2"/>
<accession>A0A417YKX6</accession>
<comment type="caution">
    <text evidence="1">The sequence shown here is derived from an EMBL/GenBank/DDBJ whole genome shotgun (WGS) entry which is preliminary data.</text>
</comment>
<dbReference type="AlphaFoldDB" id="A0A417YKX6"/>
<evidence type="ECO:0000313" key="1">
    <source>
        <dbReference type="EMBL" id="RHW34127.1"/>
    </source>
</evidence>
<protein>
    <submittedName>
        <fullName evidence="1">Uncharacterized protein</fullName>
    </submittedName>
</protein>